<dbReference type="Proteomes" id="UP000239872">
    <property type="component" value="Unassembled WGS sequence"/>
</dbReference>
<gene>
    <name evidence="7" type="ORF">CJD36_020765</name>
</gene>
<evidence type="ECO:0000256" key="5">
    <source>
        <dbReference type="SAM" id="Phobius"/>
    </source>
</evidence>
<keyword evidence="8" id="KW-1185">Reference proteome</keyword>
<keyword evidence="1 4" id="KW-0349">Heme</keyword>
<evidence type="ECO:0000259" key="6">
    <source>
        <dbReference type="PROSITE" id="PS51007"/>
    </source>
</evidence>
<proteinExistence type="predicted"/>
<comment type="caution">
    <text evidence="7">The sequence shown here is derived from an EMBL/GenBank/DDBJ whole genome shotgun (WGS) entry which is preliminary data.</text>
</comment>
<sequence length="330" mass="36310">MKKAFKVLGYIILIVIVIVAGLIGYVKTALPNVGEAPVMTVDKTPEKVERGRYLANSVAACMDCHSTRDWNKYAGPLKEGTLGRGGERFDQQFGFPGVYYSRNITPAGIARYTDGELYRVITTGVNKEGKAMFTVMPYPYYGTMDPEDVKCIIAYLRTLAPITNEVAASVSDFPMSIIINVIPKKATPGKRPDTSNRIAYGAYLTNASACRECHTKEKQGQIIPELAFSGGRAFKLPTGGTVVSANITPDMATGIGNWTEEAFVNRFKTYADSSYHPQTISRGAFNSVMPWNMYCHMTRSDLGAIYTYLRSLPAKQNEVVKFLPEVVASK</sequence>
<evidence type="ECO:0000256" key="3">
    <source>
        <dbReference type="ARBA" id="ARBA00023004"/>
    </source>
</evidence>
<keyword evidence="3 4" id="KW-0408">Iron</keyword>
<dbReference type="RefSeq" id="WP_105041138.1">
    <property type="nucleotide sequence ID" value="NZ_PPSL01000008.1"/>
</dbReference>
<keyword evidence="2 4" id="KW-0479">Metal-binding</keyword>
<dbReference type="GO" id="GO:0009055">
    <property type="term" value="F:electron transfer activity"/>
    <property type="evidence" value="ECO:0007669"/>
    <property type="project" value="InterPro"/>
</dbReference>
<accession>A0A2S7SR30</accession>
<dbReference type="PROSITE" id="PS51007">
    <property type="entry name" value="CYTC"/>
    <property type="match status" value="2"/>
</dbReference>
<feature type="domain" description="Cytochrome c" evidence="6">
    <location>
        <begin position="196"/>
        <end position="313"/>
    </location>
</feature>
<dbReference type="InterPro" id="IPR036909">
    <property type="entry name" value="Cyt_c-like_dom_sf"/>
</dbReference>
<dbReference type="InterPro" id="IPR051459">
    <property type="entry name" value="Cytochrome_c-type_DH"/>
</dbReference>
<evidence type="ECO:0000256" key="4">
    <source>
        <dbReference type="PROSITE-ProRule" id="PRU00433"/>
    </source>
</evidence>
<dbReference type="OrthoDB" id="9809720at2"/>
<dbReference type="PANTHER" id="PTHR35008:SF8">
    <property type="entry name" value="ALCOHOL DEHYDROGENASE CYTOCHROME C SUBUNIT"/>
    <property type="match status" value="1"/>
</dbReference>
<dbReference type="Gene3D" id="1.10.760.10">
    <property type="entry name" value="Cytochrome c-like domain"/>
    <property type="match status" value="2"/>
</dbReference>
<dbReference type="InterPro" id="IPR009056">
    <property type="entry name" value="Cyt_c-like_dom"/>
</dbReference>
<dbReference type="AlphaFoldDB" id="A0A2S7SR30"/>
<keyword evidence="5" id="KW-0812">Transmembrane</keyword>
<keyword evidence="5" id="KW-0472">Membrane</keyword>
<evidence type="ECO:0000256" key="1">
    <source>
        <dbReference type="ARBA" id="ARBA00022617"/>
    </source>
</evidence>
<evidence type="ECO:0000256" key="2">
    <source>
        <dbReference type="ARBA" id="ARBA00022723"/>
    </source>
</evidence>
<feature type="transmembrane region" description="Helical" evidence="5">
    <location>
        <begin position="7"/>
        <end position="26"/>
    </location>
</feature>
<protein>
    <submittedName>
        <fullName evidence="7">Cytochrome C</fullName>
    </submittedName>
</protein>
<evidence type="ECO:0000313" key="8">
    <source>
        <dbReference type="Proteomes" id="UP000239872"/>
    </source>
</evidence>
<reference evidence="7 8" key="1">
    <citation type="submission" date="2018-01" db="EMBL/GenBank/DDBJ databases">
        <title>A novel member of the phylum Bacteroidetes isolated from glacier ice.</title>
        <authorList>
            <person name="Liu Q."/>
            <person name="Xin Y.-H."/>
        </authorList>
    </citation>
    <scope>NUCLEOTIDE SEQUENCE [LARGE SCALE GENOMIC DNA]</scope>
    <source>
        <strain evidence="7 8">RB1R16</strain>
    </source>
</reference>
<name>A0A2S7SR30_9BACT</name>
<dbReference type="SUPFAM" id="SSF46626">
    <property type="entry name" value="Cytochrome c"/>
    <property type="match status" value="2"/>
</dbReference>
<dbReference type="GO" id="GO:0020037">
    <property type="term" value="F:heme binding"/>
    <property type="evidence" value="ECO:0007669"/>
    <property type="project" value="InterPro"/>
</dbReference>
<evidence type="ECO:0000313" key="7">
    <source>
        <dbReference type="EMBL" id="PQJ09016.1"/>
    </source>
</evidence>
<keyword evidence="5" id="KW-1133">Transmembrane helix</keyword>
<organism evidence="7 8">
    <name type="scientific">Flavipsychrobacter stenotrophus</name>
    <dbReference type="NCBI Taxonomy" id="2077091"/>
    <lineage>
        <taxon>Bacteria</taxon>
        <taxon>Pseudomonadati</taxon>
        <taxon>Bacteroidota</taxon>
        <taxon>Chitinophagia</taxon>
        <taxon>Chitinophagales</taxon>
        <taxon>Chitinophagaceae</taxon>
        <taxon>Flavipsychrobacter</taxon>
    </lineage>
</organism>
<dbReference type="PANTHER" id="PTHR35008">
    <property type="entry name" value="BLL4482 PROTEIN-RELATED"/>
    <property type="match status" value="1"/>
</dbReference>
<feature type="domain" description="Cytochrome c" evidence="6">
    <location>
        <begin position="46"/>
        <end position="160"/>
    </location>
</feature>
<dbReference type="EMBL" id="PPSL01000008">
    <property type="protein sequence ID" value="PQJ09016.1"/>
    <property type="molecule type" value="Genomic_DNA"/>
</dbReference>
<dbReference type="GO" id="GO:0046872">
    <property type="term" value="F:metal ion binding"/>
    <property type="evidence" value="ECO:0007669"/>
    <property type="project" value="UniProtKB-KW"/>
</dbReference>